<reference evidence="2 3" key="1">
    <citation type="submission" date="2021-06" db="EMBL/GenBank/DDBJ databases">
        <title>Caerostris extrusa draft genome.</title>
        <authorList>
            <person name="Kono N."/>
            <person name="Arakawa K."/>
        </authorList>
    </citation>
    <scope>NUCLEOTIDE SEQUENCE [LARGE SCALE GENOMIC DNA]</scope>
</reference>
<dbReference type="EMBL" id="BPLR01020430">
    <property type="protein sequence ID" value="GIX78642.1"/>
    <property type="molecule type" value="Genomic_DNA"/>
</dbReference>
<evidence type="ECO:0000256" key="1">
    <source>
        <dbReference type="SAM" id="MobiDB-lite"/>
    </source>
</evidence>
<proteinExistence type="predicted"/>
<protein>
    <submittedName>
        <fullName evidence="2">Uncharacterized protein</fullName>
    </submittedName>
</protein>
<gene>
    <name evidence="2" type="ORF">CEXT_93261</name>
</gene>
<accession>A0AAV4N4Z5</accession>
<dbReference type="AlphaFoldDB" id="A0AAV4N4Z5"/>
<feature type="region of interest" description="Disordered" evidence="1">
    <location>
        <begin position="88"/>
        <end position="117"/>
    </location>
</feature>
<evidence type="ECO:0000313" key="3">
    <source>
        <dbReference type="Proteomes" id="UP001054945"/>
    </source>
</evidence>
<feature type="compositionally biased region" description="Polar residues" evidence="1">
    <location>
        <begin position="98"/>
        <end position="109"/>
    </location>
</feature>
<feature type="region of interest" description="Disordered" evidence="1">
    <location>
        <begin position="1"/>
        <end position="21"/>
    </location>
</feature>
<keyword evidence="3" id="KW-1185">Reference proteome</keyword>
<evidence type="ECO:0000313" key="2">
    <source>
        <dbReference type="EMBL" id="GIX78642.1"/>
    </source>
</evidence>
<sequence length="117" mass="12723">MKSDSFGSFIPGWKSSRKSPSAANEWQSGRIRFACQGLSALCTEDPYRSSISFHRIQTTIHSALSFLVGNLPKSHCLLGMSVSQEEFVSHVKDPPPSAQSGQVLTASQLKQKKGGQI</sequence>
<organism evidence="2 3">
    <name type="scientific">Caerostris extrusa</name>
    <name type="common">Bark spider</name>
    <name type="synonym">Caerostris bankana</name>
    <dbReference type="NCBI Taxonomy" id="172846"/>
    <lineage>
        <taxon>Eukaryota</taxon>
        <taxon>Metazoa</taxon>
        <taxon>Ecdysozoa</taxon>
        <taxon>Arthropoda</taxon>
        <taxon>Chelicerata</taxon>
        <taxon>Arachnida</taxon>
        <taxon>Araneae</taxon>
        <taxon>Araneomorphae</taxon>
        <taxon>Entelegynae</taxon>
        <taxon>Araneoidea</taxon>
        <taxon>Araneidae</taxon>
        <taxon>Caerostris</taxon>
    </lineage>
</organism>
<dbReference type="Proteomes" id="UP001054945">
    <property type="component" value="Unassembled WGS sequence"/>
</dbReference>
<comment type="caution">
    <text evidence="2">The sequence shown here is derived from an EMBL/GenBank/DDBJ whole genome shotgun (WGS) entry which is preliminary data.</text>
</comment>
<name>A0AAV4N4Z5_CAEEX</name>